<dbReference type="PANTHER" id="PTHR24006">
    <property type="entry name" value="UBIQUITIN CARBOXYL-TERMINAL HYDROLASE"/>
    <property type="match status" value="1"/>
</dbReference>
<evidence type="ECO:0000256" key="7">
    <source>
        <dbReference type="ARBA" id="ARBA00022807"/>
    </source>
</evidence>
<keyword evidence="12" id="KW-1185">Reference proteome</keyword>
<dbReference type="GO" id="GO:0006508">
    <property type="term" value="P:proteolysis"/>
    <property type="evidence" value="ECO:0007669"/>
    <property type="project" value="UniProtKB-KW"/>
</dbReference>
<dbReference type="PROSITE" id="PS00972">
    <property type="entry name" value="USP_1"/>
    <property type="match status" value="1"/>
</dbReference>
<dbReference type="GO" id="GO:0005634">
    <property type="term" value="C:nucleus"/>
    <property type="evidence" value="ECO:0007669"/>
    <property type="project" value="UniProtKB-SubCell"/>
</dbReference>
<dbReference type="SUPFAM" id="SSF54001">
    <property type="entry name" value="Cysteine proteinases"/>
    <property type="match status" value="1"/>
</dbReference>
<comment type="similarity">
    <text evidence="3 9">Belongs to the peptidase C19 family.</text>
</comment>
<evidence type="ECO:0000256" key="4">
    <source>
        <dbReference type="ARBA" id="ARBA00022670"/>
    </source>
</evidence>
<evidence type="ECO:0000256" key="2">
    <source>
        <dbReference type="ARBA" id="ARBA00004123"/>
    </source>
</evidence>
<evidence type="ECO:0000256" key="6">
    <source>
        <dbReference type="ARBA" id="ARBA00022801"/>
    </source>
</evidence>
<evidence type="ECO:0000256" key="9">
    <source>
        <dbReference type="RuleBase" id="RU366025"/>
    </source>
</evidence>
<keyword evidence="7 9" id="KW-0788">Thiol protease</keyword>
<dbReference type="Gene3D" id="3.10.20.90">
    <property type="entry name" value="Phosphatidylinositol 3-kinase Catalytic Subunit, Chain A, domain 1"/>
    <property type="match status" value="1"/>
</dbReference>
<dbReference type="GO" id="GO:0005829">
    <property type="term" value="C:cytosol"/>
    <property type="evidence" value="ECO:0007669"/>
    <property type="project" value="TreeGrafter"/>
</dbReference>
<feature type="domain" description="USP" evidence="11">
    <location>
        <begin position="80"/>
        <end position="387"/>
    </location>
</feature>
<evidence type="ECO:0000313" key="12">
    <source>
        <dbReference type="Proteomes" id="UP000887572"/>
    </source>
</evidence>
<dbReference type="AlphaFoldDB" id="A0A914HDK2"/>
<evidence type="ECO:0000259" key="11">
    <source>
        <dbReference type="PROSITE" id="PS50235"/>
    </source>
</evidence>
<dbReference type="InterPro" id="IPR028889">
    <property type="entry name" value="USP"/>
</dbReference>
<protein>
    <recommendedName>
        <fullName evidence="9">Ubiquitin carboxyl-terminal hydrolase</fullName>
        <ecNumber evidence="9">3.4.19.12</ecNumber>
    </recommendedName>
</protein>
<dbReference type="InterPro" id="IPR001394">
    <property type="entry name" value="Peptidase_C19_UCH"/>
</dbReference>
<dbReference type="Pfam" id="PF00443">
    <property type="entry name" value="UCH"/>
    <property type="match status" value="1"/>
</dbReference>
<feature type="compositionally biased region" description="Gly residues" evidence="10">
    <location>
        <begin position="696"/>
        <end position="707"/>
    </location>
</feature>
<evidence type="ECO:0000256" key="3">
    <source>
        <dbReference type="ARBA" id="ARBA00009085"/>
    </source>
</evidence>
<name>A0A914HDK2_GLORO</name>
<dbReference type="InterPro" id="IPR038765">
    <property type="entry name" value="Papain-like_cys_pep_sf"/>
</dbReference>
<dbReference type="InterPro" id="IPR029071">
    <property type="entry name" value="Ubiquitin-like_domsf"/>
</dbReference>
<dbReference type="InterPro" id="IPR018200">
    <property type="entry name" value="USP_CS"/>
</dbReference>
<evidence type="ECO:0000313" key="13">
    <source>
        <dbReference type="WBParaSite" id="Gr19_v10_g16519.t1"/>
    </source>
</evidence>
<reference evidence="13" key="1">
    <citation type="submission" date="2022-11" db="UniProtKB">
        <authorList>
            <consortium name="WormBaseParasite"/>
        </authorList>
    </citation>
    <scope>IDENTIFICATION</scope>
</reference>
<accession>A0A914HDK2</accession>
<keyword evidence="6 9" id="KW-0378">Hydrolase</keyword>
<evidence type="ECO:0000256" key="5">
    <source>
        <dbReference type="ARBA" id="ARBA00022786"/>
    </source>
</evidence>
<dbReference type="Proteomes" id="UP000887572">
    <property type="component" value="Unplaced"/>
</dbReference>
<feature type="region of interest" description="Disordered" evidence="10">
    <location>
        <begin position="684"/>
        <end position="707"/>
    </location>
</feature>
<sequence>MANTTLTQNAEDVDLEVCWSTCHLDGHNCLAHTAPKRKRKNCTENPFCIHRLGLELLDDLSKSQKAPKKMVRRDSSRQPCGLTNAGNFCYVNSFLQTWFNDLKFRQCIYNWRPSENWTKPPTAKLNIEATMNCLQQLFITMQFTPFESTDAGAFIKLLRLDNRQQDVQEFHTLFFDTIKHNLDSHPNGGPILDVIRQFQSRINQTIFCANCNRTTVTTGEYHSLQIAIDGHQSLISAIQQFLAPELLEDYRCDECKRRGLVTRCASFTQLPEVLIVQLSRFVVGSNGRVGKLLHAVQYPRILAGHELQRDVDGAADYKLCAVMIHQGQGMNSGHYYDIIRDPIIGKWFSYNDATVTEKPAPGYSGVLTERKATADTKGCYALIYRKAGSEPTGPVQSPANDVLTNVKNMLEEDFSRKHKGDVAAFGVWKKLIGERRVRLRELWSELEVHNGWDFVNDPKGITFLPTALLSDILAKEHTAFEECKSVDSKYAPSPVSAVDIPLCEHDLIVPGPLNRGVLKAVQTSAAEHMIREYNLNLTRRTGADLCLDCVRRLRAHYVSRFAAAAVAEEGFFYPDGANIYIELKSDATNNKKAEAVTDQSMDWVSRRESRQEKAAKKLITIKMCSDETINDLKVRIFEQTQHPLASQLLYCGPQMLDGSWTLERAQVPANNHDAPLILHVQEQDGGEDEDEQNAGTTGGGFGHTALS</sequence>
<evidence type="ECO:0000256" key="1">
    <source>
        <dbReference type="ARBA" id="ARBA00000707"/>
    </source>
</evidence>
<organism evidence="12 13">
    <name type="scientific">Globodera rostochiensis</name>
    <name type="common">Golden nematode worm</name>
    <name type="synonym">Heterodera rostochiensis</name>
    <dbReference type="NCBI Taxonomy" id="31243"/>
    <lineage>
        <taxon>Eukaryota</taxon>
        <taxon>Metazoa</taxon>
        <taxon>Ecdysozoa</taxon>
        <taxon>Nematoda</taxon>
        <taxon>Chromadorea</taxon>
        <taxon>Rhabditida</taxon>
        <taxon>Tylenchina</taxon>
        <taxon>Tylenchomorpha</taxon>
        <taxon>Tylenchoidea</taxon>
        <taxon>Heteroderidae</taxon>
        <taxon>Heteroderinae</taxon>
        <taxon>Globodera</taxon>
    </lineage>
</organism>
<dbReference type="WBParaSite" id="Gr19_v10_g16519.t1">
    <property type="protein sequence ID" value="Gr19_v10_g16519.t1"/>
    <property type="gene ID" value="Gr19_v10_g16519"/>
</dbReference>
<comment type="subcellular location">
    <subcellularLocation>
        <location evidence="2">Nucleus</location>
    </subcellularLocation>
</comment>
<evidence type="ECO:0000256" key="10">
    <source>
        <dbReference type="SAM" id="MobiDB-lite"/>
    </source>
</evidence>
<dbReference type="GO" id="GO:0004843">
    <property type="term" value="F:cysteine-type deubiquitinase activity"/>
    <property type="evidence" value="ECO:0007669"/>
    <property type="project" value="UniProtKB-UniRule"/>
</dbReference>
<dbReference type="EC" id="3.4.19.12" evidence="9"/>
<dbReference type="PROSITE" id="PS00973">
    <property type="entry name" value="USP_2"/>
    <property type="match status" value="1"/>
</dbReference>
<keyword evidence="8" id="KW-0539">Nucleus</keyword>
<keyword evidence="5 9" id="KW-0833">Ubl conjugation pathway</keyword>
<dbReference type="Gene3D" id="3.90.70.10">
    <property type="entry name" value="Cysteine proteinases"/>
    <property type="match status" value="1"/>
</dbReference>
<dbReference type="GO" id="GO:0016579">
    <property type="term" value="P:protein deubiquitination"/>
    <property type="evidence" value="ECO:0007669"/>
    <property type="project" value="InterPro"/>
</dbReference>
<dbReference type="InterPro" id="IPR050164">
    <property type="entry name" value="Peptidase_C19"/>
</dbReference>
<comment type="catalytic activity">
    <reaction evidence="1 9">
        <text>Thiol-dependent hydrolysis of ester, thioester, amide, peptide and isopeptide bonds formed by the C-terminal Gly of ubiquitin (a 76-residue protein attached to proteins as an intracellular targeting signal).</text>
        <dbReference type="EC" id="3.4.19.12"/>
    </reaction>
</comment>
<dbReference type="PROSITE" id="PS50235">
    <property type="entry name" value="USP_3"/>
    <property type="match status" value="1"/>
</dbReference>
<dbReference type="PANTHER" id="PTHR24006:SF722">
    <property type="entry name" value="UBIQUITIN CARBOXYL-TERMINAL HYDROLASE 48"/>
    <property type="match status" value="1"/>
</dbReference>
<dbReference type="SUPFAM" id="SSF54236">
    <property type="entry name" value="Ubiquitin-like"/>
    <property type="match status" value="1"/>
</dbReference>
<proteinExistence type="inferred from homology"/>
<evidence type="ECO:0000256" key="8">
    <source>
        <dbReference type="ARBA" id="ARBA00023242"/>
    </source>
</evidence>
<keyword evidence="4 9" id="KW-0645">Protease</keyword>